<comment type="caution">
    <text evidence="1">The sequence shown here is derived from an EMBL/GenBank/DDBJ whole genome shotgun (WGS) entry which is preliminary data.</text>
</comment>
<protein>
    <submittedName>
        <fullName evidence="1">Uncharacterized protein</fullName>
    </submittedName>
</protein>
<evidence type="ECO:0000313" key="2">
    <source>
        <dbReference type="Proteomes" id="UP001500630"/>
    </source>
</evidence>
<evidence type="ECO:0000313" key="1">
    <source>
        <dbReference type="EMBL" id="GAA3573236.1"/>
    </source>
</evidence>
<accession>A0ABP6XVE3</accession>
<name>A0ABP6XVE3_9ACTN</name>
<reference evidence="2" key="1">
    <citation type="journal article" date="2019" name="Int. J. Syst. Evol. Microbiol.">
        <title>The Global Catalogue of Microorganisms (GCM) 10K type strain sequencing project: providing services to taxonomists for standard genome sequencing and annotation.</title>
        <authorList>
            <consortium name="The Broad Institute Genomics Platform"/>
            <consortium name="The Broad Institute Genome Sequencing Center for Infectious Disease"/>
            <person name="Wu L."/>
            <person name="Ma J."/>
        </authorList>
    </citation>
    <scope>NUCLEOTIDE SEQUENCE [LARGE SCALE GENOMIC DNA]</scope>
    <source>
        <strain evidence="2">JCM 17326</strain>
    </source>
</reference>
<proteinExistence type="predicted"/>
<dbReference type="Proteomes" id="UP001500630">
    <property type="component" value="Unassembled WGS sequence"/>
</dbReference>
<gene>
    <name evidence="1" type="ORF">GCM10022419_062710</name>
</gene>
<dbReference type="EMBL" id="BAABDQ010000015">
    <property type="protein sequence ID" value="GAA3573236.1"/>
    <property type="molecule type" value="Genomic_DNA"/>
</dbReference>
<organism evidence="1 2">
    <name type="scientific">Nonomuraea rosea</name>
    <dbReference type="NCBI Taxonomy" id="638574"/>
    <lineage>
        <taxon>Bacteria</taxon>
        <taxon>Bacillati</taxon>
        <taxon>Actinomycetota</taxon>
        <taxon>Actinomycetes</taxon>
        <taxon>Streptosporangiales</taxon>
        <taxon>Streptosporangiaceae</taxon>
        <taxon>Nonomuraea</taxon>
    </lineage>
</organism>
<sequence length="95" mass="10075">MGVVFLTLDVLDQFGLVDPVIDFLQELFDTDDRSPVRTCDSGSRPEYGCTHLPSGGQGEYTGSAGVPPPCEGRAAPQAGACPVRGCDHNSYNLDD</sequence>
<keyword evidence="2" id="KW-1185">Reference proteome</keyword>